<feature type="transmembrane region" description="Helical" evidence="2">
    <location>
        <begin position="315"/>
        <end position="336"/>
    </location>
</feature>
<feature type="transmembrane region" description="Helical" evidence="2">
    <location>
        <begin position="276"/>
        <end position="295"/>
    </location>
</feature>
<accession>A0ABM1A9X1</accession>
<feature type="transmembrane region" description="Helical" evidence="2">
    <location>
        <begin position="96"/>
        <end position="115"/>
    </location>
</feature>
<sequence>MTQVEPLTTSPSEDNSTTQNDDVISSAVVGDICRVFGVFFAIFVRVLLVVFSLFTVWLVVAKVGSNLYWLLVLPITLIVVEGIYTVIKRGGQERKWVCWCFLLYLVSVVPPIWLLELDRLDEFNDKYDAAVGGVSIVVSGVSADIHLDSSAVLSVTEQCLVFLLILCRWLLPRGDITRDQLSQLLFVFIGMASDVMELFQLFDEEEVRQDKTLTYVILAVWTFSLFQFSLVLTMSQSPKKPRAIGGVPESRPGDPGKDGNNDNDDRRKTDDDGESRANLCSVLIHTEIWSLIVTISMQDGPFLCVRLYTLLQHDLITYSIIFFTCKNVLVILLLLYRLIVVILKRMEEKNDEENSKVDTAEFGERQDGILRQETIIHNDTAITVESNASGNMAIAESTNLRQDPVLLNTPSDSVEGPDHQRASSWNPKDSRILIHVGGGGRHGSLRKEAPQDQRRRQPSKTRFDQDDMKVW</sequence>
<feature type="transmembrane region" description="Helical" evidence="2">
    <location>
        <begin position="214"/>
        <end position="232"/>
    </location>
</feature>
<proteinExistence type="predicted"/>
<evidence type="ECO:0000256" key="2">
    <source>
        <dbReference type="SAM" id="Phobius"/>
    </source>
</evidence>
<dbReference type="GeneID" id="101862216"/>
<keyword evidence="3" id="KW-1185">Reference proteome</keyword>
<evidence type="ECO:0000313" key="3">
    <source>
        <dbReference type="Proteomes" id="UP000694888"/>
    </source>
</evidence>
<feature type="compositionally biased region" description="Basic and acidic residues" evidence="1">
    <location>
        <begin position="445"/>
        <end position="471"/>
    </location>
</feature>
<dbReference type="RefSeq" id="XP_012943636.1">
    <property type="nucleotide sequence ID" value="XM_013088182.2"/>
</dbReference>
<keyword evidence="2" id="KW-1133">Transmembrane helix</keyword>
<feature type="region of interest" description="Disordered" evidence="1">
    <location>
        <begin position="238"/>
        <end position="274"/>
    </location>
</feature>
<evidence type="ECO:0000313" key="4">
    <source>
        <dbReference type="RefSeq" id="XP_012943636.1"/>
    </source>
</evidence>
<keyword evidence="2" id="KW-0472">Membrane</keyword>
<dbReference type="PANTHER" id="PTHR22168">
    <property type="entry name" value="TMEM26 PROTEIN"/>
    <property type="match status" value="1"/>
</dbReference>
<organism evidence="3 4">
    <name type="scientific">Aplysia californica</name>
    <name type="common">California sea hare</name>
    <dbReference type="NCBI Taxonomy" id="6500"/>
    <lineage>
        <taxon>Eukaryota</taxon>
        <taxon>Metazoa</taxon>
        <taxon>Spiralia</taxon>
        <taxon>Lophotrochozoa</taxon>
        <taxon>Mollusca</taxon>
        <taxon>Gastropoda</taxon>
        <taxon>Heterobranchia</taxon>
        <taxon>Euthyneura</taxon>
        <taxon>Tectipleura</taxon>
        <taxon>Aplysiida</taxon>
        <taxon>Aplysioidea</taxon>
        <taxon>Aplysiidae</taxon>
        <taxon>Aplysia</taxon>
    </lineage>
</organism>
<dbReference type="InterPro" id="IPR019169">
    <property type="entry name" value="Transmembrane_26"/>
</dbReference>
<gene>
    <name evidence="4" type="primary">LOC101862216</name>
</gene>
<feature type="transmembrane region" description="Helical" evidence="2">
    <location>
        <begin position="35"/>
        <end position="60"/>
    </location>
</feature>
<protein>
    <submittedName>
        <fullName evidence="4">Transmembrane protein 26</fullName>
    </submittedName>
</protein>
<dbReference type="Pfam" id="PF09772">
    <property type="entry name" value="Tmem26"/>
    <property type="match status" value="1"/>
</dbReference>
<name>A0ABM1A9X1_APLCA</name>
<feature type="transmembrane region" description="Helical" evidence="2">
    <location>
        <begin position="183"/>
        <end position="202"/>
    </location>
</feature>
<feature type="region of interest" description="Disordered" evidence="1">
    <location>
        <begin position="404"/>
        <end position="471"/>
    </location>
</feature>
<reference evidence="4" key="1">
    <citation type="submission" date="2025-08" db="UniProtKB">
        <authorList>
            <consortium name="RefSeq"/>
        </authorList>
    </citation>
    <scope>IDENTIFICATION</scope>
</reference>
<feature type="compositionally biased region" description="Basic and acidic residues" evidence="1">
    <location>
        <begin position="251"/>
        <end position="270"/>
    </location>
</feature>
<keyword evidence="2 4" id="KW-0812">Transmembrane</keyword>
<feature type="transmembrane region" description="Helical" evidence="2">
    <location>
        <begin position="66"/>
        <end position="84"/>
    </location>
</feature>
<feature type="transmembrane region" description="Helical" evidence="2">
    <location>
        <begin position="151"/>
        <end position="171"/>
    </location>
</feature>
<dbReference type="Proteomes" id="UP000694888">
    <property type="component" value="Unplaced"/>
</dbReference>
<evidence type="ECO:0000256" key="1">
    <source>
        <dbReference type="SAM" id="MobiDB-lite"/>
    </source>
</evidence>
<dbReference type="PANTHER" id="PTHR22168:SF3">
    <property type="entry name" value="TRANSMEMBRANE PROTEIN 26"/>
    <property type="match status" value="1"/>
</dbReference>